<keyword evidence="3" id="KW-1185">Reference proteome</keyword>
<gene>
    <name evidence="2" type="ORF">ACAOBT_LOCUS1606</name>
</gene>
<dbReference type="OrthoDB" id="6575879at2759"/>
<organism evidence="2 3">
    <name type="scientific">Acanthoscelides obtectus</name>
    <name type="common">Bean weevil</name>
    <name type="synonym">Bruchus obtectus</name>
    <dbReference type="NCBI Taxonomy" id="200917"/>
    <lineage>
        <taxon>Eukaryota</taxon>
        <taxon>Metazoa</taxon>
        <taxon>Ecdysozoa</taxon>
        <taxon>Arthropoda</taxon>
        <taxon>Hexapoda</taxon>
        <taxon>Insecta</taxon>
        <taxon>Pterygota</taxon>
        <taxon>Neoptera</taxon>
        <taxon>Endopterygota</taxon>
        <taxon>Coleoptera</taxon>
        <taxon>Polyphaga</taxon>
        <taxon>Cucujiformia</taxon>
        <taxon>Chrysomeloidea</taxon>
        <taxon>Chrysomelidae</taxon>
        <taxon>Bruchinae</taxon>
        <taxon>Bruchini</taxon>
        <taxon>Acanthoscelides</taxon>
    </lineage>
</organism>
<dbReference type="InterPro" id="IPR036865">
    <property type="entry name" value="CRAL-TRIO_dom_sf"/>
</dbReference>
<dbReference type="GO" id="GO:1902936">
    <property type="term" value="F:phosphatidylinositol bisphosphate binding"/>
    <property type="evidence" value="ECO:0007669"/>
    <property type="project" value="TreeGrafter"/>
</dbReference>
<dbReference type="PROSITE" id="PS50191">
    <property type="entry name" value="CRAL_TRIO"/>
    <property type="match status" value="1"/>
</dbReference>
<accession>A0A9P0JN42</accession>
<name>A0A9P0JN42_ACAOB</name>
<comment type="caution">
    <text evidence="2">The sequence shown here is derived from an EMBL/GenBank/DDBJ whole genome shotgun (WGS) entry which is preliminary data.</text>
</comment>
<dbReference type="Pfam" id="PF00650">
    <property type="entry name" value="CRAL_TRIO"/>
    <property type="match status" value="1"/>
</dbReference>
<dbReference type="SUPFAM" id="SSF52087">
    <property type="entry name" value="CRAL/TRIO domain"/>
    <property type="match status" value="1"/>
</dbReference>
<feature type="domain" description="CRAL-TRIO" evidence="1">
    <location>
        <begin position="121"/>
        <end position="253"/>
    </location>
</feature>
<evidence type="ECO:0000313" key="2">
    <source>
        <dbReference type="EMBL" id="CAH1956519.1"/>
    </source>
</evidence>
<dbReference type="Proteomes" id="UP001152888">
    <property type="component" value="Unassembled WGS sequence"/>
</dbReference>
<reference evidence="2" key="1">
    <citation type="submission" date="2022-03" db="EMBL/GenBank/DDBJ databases">
        <authorList>
            <person name="Sayadi A."/>
        </authorList>
    </citation>
    <scope>NUCLEOTIDE SEQUENCE</scope>
</reference>
<protein>
    <recommendedName>
        <fullName evidence="1">CRAL-TRIO domain-containing protein</fullName>
    </recommendedName>
</protein>
<dbReference type="EMBL" id="CAKOFQ010006666">
    <property type="protein sequence ID" value="CAH1956519.1"/>
    <property type="molecule type" value="Genomic_DNA"/>
</dbReference>
<sequence length="307" mass="35541">MRARLLEFTEDEKWAVLKHEDCTEEELDELIERIKEWIIKTNLPVEENPSNKYRTALLNCKLSLERTKECLRGYYHIRTLYSDFFDKLVPNTNTYNLAKELVTVAILPKLTPDLCRTTCVRIDDPQGQAPDGLFYEVIPILHTELRIVTEDYFVSNIIVIDLEGFGLKNVIKYTPTVNNMLVHLMISINLRLKGLHFINAPPIMDKVMFLVRSCLPTKFLDKVHVHKNADTLYKFVPKECLPENYGGQLPSLEQLHEDWCIASESQEEFFKKLQTVKCDKDELAELKIQNNDSGFGVDGSFKKLAID</sequence>
<dbReference type="GO" id="GO:0016020">
    <property type="term" value="C:membrane"/>
    <property type="evidence" value="ECO:0007669"/>
    <property type="project" value="TreeGrafter"/>
</dbReference>
<evidence type="ECO:0000259" key="1">
    <source>
        <dbReference type="PROSITE" id="PS50191"/>
    </source>
</evidence>
<dbReference type="PANTHER" id="PTHR10174">
    <property type="entry name" value="ALPHA-TOCOPHEROL TRANSFER PROTEIN-RELATED"/>
    <property type="match status" value="1"/>
</dbReference>
<evidence type="ECO:0000313" key="3">
    <source>
        <dbReference type="Proteomes" id="UP001152888"/>
    </source>
</evidence>
<dbReference type="CDD" id="cd00170">
    <property type="entry name" value="SEC14"/>
    <property type="match status" value="1"/>
</dbReference>
<dbReference type="Gene3D" id="3.40.525.10">
    <property type="entry name" value="CRAL-TRIO lipid binding domain"/>
    <property type="match status" value="1"/>
</dbReference>
<dbReference type="InterPro" id="IPR001251">
    <property type="entry name" value="CRAL-TRIO_dom"/>
</dbReference>
<dbReference type="PANTHER" id="PTHR10174:SF222">
    <property type="entry name" value="GH10083P-RELATED"/>
    <property type="match status" value="1"/>
</dbReference>
<dbReference type="AlphaFoldDB" id="A0A9P0JN42"/>
<proteinExistence type="predicted"/>